<dbReference type="WBParaSite" id="nRc.2.0.1.t42720-RA">
    <property type="protein sequence ID" value="nRc.2.0.1.t42720-RA"/>
    <property type="gene ID" value="nRc.2.0.1.g42720"/>
</dbReference>
<protein>
    <submittedName>
        <fullName evidence="2">Uncharacterized protein</fullName>
    </submittedName>
</protein>
<dbReference type="Proteomes" id="UP000887565">
    <property type="component" value="Unplaced"/>
</dbReference>
<dbReference type="AlphaFoldDB" id="A0A915KV99"/>
<name>A0A915KV99_ROMCU</name>
<organism evidence="1 2">
    <name type="scientific">Romanomermis culicivorax</name>
    <name type="common">Nematode worm</name>
    <dbReference type="NCBI Taxonomy" id="13658"/>
    <lineage>
        <taxon>Eukaryota</taxon>
        <taxon>Metazoa</taxon>
        <taxon>Ecdysozoa</taxon>
        <taxon>Nematoda</taxon>
        <taxon>Enoplea</taxon>
        <taxon>Dorylaimia</taxon>
        <taxon>Mermithida</taxon>
        <taxon>Mermithoidea</taxon>
        <taxon>Mermithidae</taxon>
        <taxon>Romanomermis</taxon>
    </lineage>
</organism>
<evidence type="ECO:0000313" key="1">
    <source>
        <dbReference type="Proteomes" id="UP000887565"/>
    </source>
</evidence>
<proteinExistence type="predicted"/>
<reference evidence="2" key="1">
    <citation type="submission" date="2022-11" db="UniProtKB">
        <authorList>
            <consortium name="WormBaseParasite"/>
        </authorList>
    </citation>
    <scope>IDENTIFICATION</scope>
</reference>
<keyword evidence="1" id="KW-1185">Reference proteome</keyword>
<accession>A0A915KV99</accession>
<evidence type="ECO:0000313" key="2">
    <source>
        <dbReference type="WBParaSite" id="nRc.2.0.1.t42720-RA"/>
    </source>
</evidence>
<sequence>MPDSYEHSFIDAKNDDDVVPVRPSNVVLPCCTVVINNPASFIDVVNTVWDKDTEEDQTAYQTTDIIKLVINNELRVVKGNIDGIVLTTIVVTTAVGVSPIPEDIDRFDLGVIELGIPVAIDNFNQITSLEKDLHFAYMSIVKPNIGKVYLRLV</sequence>